<dbReference type="RefSeq" id="WP_004009435.1">
    <property type="nucleotide sequence ID" value="NZ_GL622340.1"/>
</dbReference>
<keyword evidence="3" id="KW-0479">Metal-binding</keyword>
<evidence type="ECO:0000256" key="4">
    <source>
        <dbReference type="ARBA" id="ARBA00022729"/>
    </source>
</evidence>
<dbReference type="GO" id="GO:0046872">
    <property type="term" value="F:metal ion binding"/>
    <property type="evidence" value="ECO:0007669"/>
    <property type="project" value="UniProtKB-KW"/>
</dbReference>
<evidence type="ECO:0000313" key="8">
    <source>
        <dbReference type="EMBL" id="EFU80099.1"/>
    </source>
</evidence>
<dbReference type="PANTHER" id="PTHR42953">
    <property type="entry name" value="HIGH-AFFINITY ZINC UPTAKE SYSTEM PROTEIN ZNUA-RELATED"/>
    <property type="match status" value="1"/>
</dbReference>
<dbReference type="Proteomes" id="UP000005573">
    <property type="component" value="Unassembled WGS sequence"/>
</dbReference>
<dbReference type="AlphaFoldDB" id="E6LYT0"/>
<keyword evidence="4 7" id="KW-0732">Signal</keyword>
<name>E6LYT0_9ACTO</name>
<dbReference type="InterPro" id="IPR006127">
    <property type="entry name" value="ZnuA-like"/>
</dbReference>
<feature type="chain" id="PRO_5003206306" evidence="7">
    <location>
        <begin position="24"/>
        <end position="361"/>
    </location>
</feature>
<keyword evidence="5" id="KW-0175">Coiled coil</keyword>
<dbReference type="Gene3D" id="3.40.50.1980">
    <property type="entry name" value="Nitrogenase molybdenum iron protein domain"/>
    <property type="match status" value="3"/>
</dbReference>
<dbReference type="GO" id="GO:0030313">
    <property type="term" value="C:cell envelope"/>
    <property type="evidence" value="ECO:0007669"/>
    <property type="project" value="UniProtKB-SubCell"/>
</dbReference>
<comment type="caution">
    <text evidence="8">The sequence shown here is derived from an EMBL/GenBank/DDBJ whole genome shotgun (WGS) entry which is preliminary data.</text>
</comment>
<comment type="subcellular location">
    <subcellularLocation>
        <location evidence="1">Cell envelope</location>
    </subcellularLocation>
</comment>
<dbReference type="PROSITE" id="PS51257">
    <property type="entry name" value="PROKAR_LIPOPROTEIN"/>
    <property type="match status" value="1"/>
</dbReference>
<evidence type="ECO:0000256" key="6">
    <source>
        <dbReference type="SAM" id="MobiDB-lite"/>
    </source>
</evidence>
<evidence type="ECO:0000256" key="3">
    <source>
        <dbReference type="ARBA" id="ARBA00022723"/>
    </source>
</evidence>
<keyword evidence="2" id="KW-0813">Transport</keyword>
<feature type="coiled-coil region" evidence="5">
    <location>
        <begin position="221"/>
        <end position="255"/>
    </location>
</feature>
<dbReference type="Pfam" id="PF01297">
    <property type="entry name" value="ZnuA"/>
    <property type="match status" value="1"/>
</dbReference>
<evidence type="ECO:0000256" key="5">
    <source>
        <dbReference type="SAM" id="Coils"/>
    </source>
</evidence>
<dbReference type="PANTHER" id="PTHR42953:SF1">
    <property type="entry name" value="METAL-BINDING PROTEIN HI_0362-RELATED"/>
    <property type="match status" value="1"/>
</dbReference>
<evidence type="ECO:0000256" key="1">
    <source>
        <dbReference type="ARBA" id="ARBA00004196"/>
    </source>
</evidence>
<reference evidence="8 9" key="1">
    <citation type="submission" date="2010-12" db="EMBL/GenBank/DDBJ databases">
        <authorList>
            <person name="Muzny D."/>
            <person name="Qin X."/>
            <person name="Deng J."/>
            <person name="Jiang H."/>
            <person name="Liu Y."/>
            <person name="Qu J."/>
            <person name="Song X.-Z."/>
            <person name="Zhang L."/>
            <person name="Thornton R."/>
            <person name="Coyle M."/>
            <person name="Francisco L."/>
            <person name="Jackson L."/>
            <person name="Javaid M."/>
            <person name="Korchina V."/>
            <person name="Kovar C."/>
            <person name="Mata R."/>
            <person name="Mathew T."/>
            <person name="Ngo R."/>
            <person name="Nguyen L."/>
            <person name="Nguyen N."/>
            <person name="Okwuonu G."/>
            <person name="Ongeri F."/>
            <person name="Pham C."/>
            <person name="Simmons D."/>
            <person name="Wilczek-Boney K."/>
            <person name="Hale W."/>
            <person name="Jakkamsetti A."/>
            <person name="Pham P."/>
            <person name="Ruth R."/>
            <person name="San Lucas F."/>
            <person name="Warren J."/>
            <person name="Zhang J."/>
            <person name="Zhao Z."/>
            <person name="Zhou C."/>
            <person name="Zhu D."/>
            <person name="Lee S."/>
            <person name="Bess C."/>
            <person name="Blankenburg K."/>
            <person name="Forbes L."/>
            <person name="Fu Q."/>
            <person name="Gubbala S."/>
            <person name="Hirani K."/>
            <person name="Jayaseelan J.C."/>
            <person name="Lara F."/>
            <person name="Munidasa M."/>
            <person name="Palculict T."/>
            <person name="Patil S."/>
            <person name="Pu L.-L."/>
            <person name="Saada N."/>
            <person name="Tang L."/>
            <person name="Weissenberger G."/>
            <person name="Zhu Y."/>
            <person name="Hemphill L."/>
            <person name="Shang Y."/>
            <person name="Youmans B."/>
            <person name="Ayvaz T."/>
            <person name="Ross M."/>
            <person name="Santibanez J."/>
            <person name="Aqrawi P."/>
            <person name="Gross S."/>
            <person name="Joshi V."/>
            <person name="Fowler G."/>
            <person name="Nazareth L."/>
            <person name="Reid J."/>
            <person name="Worley K."/>
            <person name="Petrosino J."/>
            <person name="Highlander S."/>
            <person name="Gibbs R."/>
        </authorList>
    </citation>
    <scope>NUCLEOTIDE SEQUENCE [LARGE SCALE GENOMIC DNA]</scope>
    <source>
        <strain evidence="8 9">ATCC 51333</strain>
    </source>
</reference>
<protein>
    <submittedName>
        <fullName evidence="8">ABC transporter, substrate-binding protein</fullName>
    </submittedName>
</protein>
<dbReference type="GO" id="GO:0030001">
    <property type="term" value="P:metal ion transport"/>
    <property type="evidence" value="ECO:0007669"/>
    <property type="project" value="InterPro"/>
</dbReference>
<sequence>MKLQTVGALFGAAALAVSMSACSTTNDTQTKDATGDAAAKPTVYASTDVWASVAKAVVGDKADVITSIDQPNLDPHSYEASVKDKKLVNQASVVIVNGGGYDDWALQLAKSAGKKPTVLNAVELAGIDCGDAEGHDHEAGHEHEDAHEHEEGHEHEEAHEHEETHEHEHEEGHEEGHEHEGHHHHHHHCAVNEHVFYDLHAVSEVAKAVASTMSKADSDNAASYQDAAKAFQGKLDELESQAEQIKARGEKHSLATEPLANYLLEDAGIHDLTPEEYVEQSETESGPSVKTQADTKALITDGKVDLLLLNSQTEDPVSQDLQDAAKAKGIPVVTLTETLAGASDYVSWIGAALDQIDNALK</sequence>
<feature type="compositionally biased region" description="Basic and acidic residues" evidence="6">
    <location>
        <begin position="132"/>
        <end position="181"/>
    </location>
</feature>
<proteinExistence type="predicted"/>
<dbReference type="InterPro" id="IPR050492">
    <property type="entry name" value="Bact_metal-bind_prot9"/>
</dbReference>
<organism evidence="8 9">
    <name type="scientific">Mobiluncus curtisii ATCC 51333</name>
    <dbReference type="NCBI Taxonomy" id="887326"/>
    <lineage>
        <taxon>Bacteria</taxon>
        <taxon>Bacillati</taxon>
        <taxon>Actinomycetota</taxon>
        <taxon>Actinomycetes</taxon>
        <taxon>Actinomycetales</taxon>
        <taxon>Actinomycetaceae</taxon>
        <taxon>Mobiluncus</taxon>
    </lineage>
</organism>
<dbReference type="HOGENOM" id="CLU_016838_0_0_11"/>
<evidence type="ECO:0000313" key="9">
    <source>
        <dbReference type="Proteomes" id="UP000005573"/>
    </source>
</evidence>
<accession>E6LYT0</accession>
<evidence type="ECO:0000256" key="7">
    <source>
        <dbReference type="SAM" id="SignalP"/>
    </source>
</evidence>
<dbReference type="EMBL" id="AEPY01000008">
    <property type="protein sequence ID" value="EFU80099.1"/>
    <property type="molecule type" value="Genomic_DNA"/>
</dbReference>
<evidence type="ECO:0000256" key="2">
    <source>
        <dbReference type="ARBA" id="ARBA00022448"/>
    </source>
</evidence>
<gene>
    <name evidence="8" type="ORF">HMPREF0388_1017</name>
</gene>
<dbReference type="SUPFAM" id="SSF53807">
    <property type="entry name" value="Helical backbone' metal receptor"/>
    <property type="match status" value="1"/>
</dbReference>
<feature type="region of interest" description="Disordered" evidence="6">
    <location>
        <begin position="130"/>
        <end position="187"/>
    </location>
</feature>
<feature type="signal peptide" evidence="7">
    <location>
        <begin position="1"/>
        <end position="23"/>
    </location>
</feature>